<comment type="caution">
    <text evidence="8">The sequence shown here is derived from an EMBL/GenBank/DDBJ whole genome shotgun (WGS) entry which is preliminary data.</text>
</comment>
<dbReference type="Proteomes" id="UP000441389">
    <property type="component" value="Unassembled WGS sequence"/>
</dbReference>
<keyword evidence="9" id="KW-1185">Reference proteome</keyword>
<dbReference type="RefSeq" id="WP_157025169.1">
    <property type="nucleotide sequence ID" value="NZ_WQMS01000001.1"/>
</dbReference>
<feature type="binding site" evidence="5">
    <location>
        <position position="122"/>
    </location>
    <ligand>
        <name>substrate</name>
    </ligand>
</feature>
<dbReference type="EMBL" id="WQMS01000001">
    <property type="protein sequence ID" value="MVO76527.1"/>
    <property type="molecule type" value="Genomic_DNA"/>
</dbReference>
<reference evidence="8 9" key="1">
    <citation type="submission" date="2019-12" db="EMBL/GenBank/DDBJ databases">
        <authorList>
            <person name="Huq M.A."/>
        </authorList>
    </citation>
    <scope>NUCLEOTIDE SEQUENCE [LARGE SCALE GENOMIC DNA]</scope>
    <source>
        <strain evidence="8 9">MAH-20</strain>
    </source>
</reference>
<keyword evidence="4 6" id="KW-0460">Magnesium</keyword>
<protein>
    <submittedName>
        <fullName evidence="8">CoA ester lyase</fullName>
    </submittedName>
</protein>
<gene>
    <name evidence="8" type="ORF">GON01_01045</name>
</gene>
<dbReference type="GO" id="GO:0016829">
    <property type="term" value="F:lyase activity"/>
    <property type="evidence" value="ECO:0007669"/>
    <property type="project" value="UniProtKB-KW"/>
</dbReference>
<keyword evidence="3 6" id="KW-0479">Metal-binding</keyword>
<dbReference type="PANTHER" id="PTHR32308:SF10">
    <property type="entry name" value="CITRATE LYASE SUBUNIT BETA"/>
    <property type="match status" value="1"/>
</dbReference>
<dbReference type="InterPro" id="IPR005000">
    <property type="entry name" value="Aldolase/citrate-lyase_domain"/>
</dbReference>
<dbReference type="InterPro" id="IPR040442">
    <property type="entry name" value="Pyrv_kinase-like_dom_sf"/>
</dbReference>
<dbReference type="PIRSF" id="PIRSF015582">
    <property type="entry name" value="Cit_lyase_B"/>
    <property type="match status" value="1"/>
</dbReference>
<evidence type="ECO:0000259" key="7">
    <source>
        <dbReference type="Pfam" id="PF03328"/>
    </source>
</evidence>
<feature type="domain" description="HpcH/HpaI aldolase/citrate lyase" evidence="7">
    <location>
        <begin position="9"/>
        <end position="217"/>
    </location>
</feature>
<dbReference type="GO" id="GO:0006107">
    <property type="term" value="P:oxaloacetate metabolic process"/>
    <property type="evidence" value="ECO:0007669"/>
    <property type="project" value="TreeGrafter"/>
</dbReference>
<evidence type="ECO:0000313" key="8">
    <source>
        <dbReference type="EMBL" id="MVO76527.1"/>
    </source>
</evidence>
<name>A0A6I4IWQ0_9SPHN</name>
<accession>A0A6I4IWQ0</accession>
<proteinExistence type="inferred from homology"/>
<dbReference type="GO" id="GO:0000287">
    <property type="term" value="F:magnesium ion binding"/>
    <property type="evidence" value="ECO:0007669"/>
    <property type="project" value="TreeGrafter"/>
</dbReference>
<evidence type="ECO:0000313" key="9">
    <source>
        <dbReference type="Proteomes" id="UP000441389"/>
    </source>
</evidence>
<dbReference type="Gene3D" id="3.20.20.60">
    <property type="entry name" value="Phosphoenolpyruvate-binding domains"/>
    <property type="match status" value="1"/>
</dbReference>
<keyword evidence="8" id="KW-0456">Lyase</keyword>
<organism evidence="8 9">
    <name type="scientific">Sphingomonas horti</name>
    <dbReference type="NCBI Taxonomy" id="2682842"/>
    <lineage>
        <taxon>Bacteria</taxon>
        <taxon>Pseudomonadati</taxon>
        <taxon>Pseudomonadota</taxon>
        <taxon>Alphaproteobacteria</taxon>
        <taxon>Sphingomonadales</taxon>
        <taxon>Sphingomonadaceae</taxon>
        <taxon>Sphingomonas</taxon>
    </lineage>
</organism>
<sequence length="292" mass="31109">MPKHIRPRRSMLYVPGDKPRALEKARTLPCDAILLDLEDAVAPEAKETARRTIAEAVRAGGYGSRELILRVNGVASDWAEADLKLASELPVDGVLIPKVEDEGAVRHVEALVPDTALWCMIETPRGVLCAPEIGGASERLTGFVAGTNDLTKELRARHVPDRAPLLTSLSLILLAARAHGLAAIDGVHLGLDDPDGFEAACRQGVELGFDGKTVVHPSTIEAANRIFGPSPEAVAKAREIVAAWAAARAEGKGVARIGGAMVEQLHVDEAQRLIDLAHQIAGHDAKGHERSH</sequence>
<evidence type="ECO:0000256" key="3">
    <source>
        <dbReference type="ARBA" id="ARBA00022723"/>
    </source>
</evidence>
<feature type="binding site" evidence="5">
    <location>
        <position position="70"/>
    </location>
    <ligand>
        <name>substrate</name>
    </ligand>
</feature>
<dbReference type="SUPFAM" id="SSF51621">
    <property type="entry name" value="Phosphoenolpyruvate/pyruvate domain"/>
    <property type="match status" value="1"/>
</dbReference>
<comment type="cofactor">
    <cofactor evidence="1">
        <name>Mg(2+)</name>
        <dbReference type="ChEBI" id="CHEBI:18420"/>
    </cofactor>
</comment>
<feature type="binding site" evidence="6">
    <location>
        <position position="149"/>
    </location>
    <ligand>
        <name>Mg(2+)</name>
        <dbReference type="ChEBI" id="CHEBI:18420"/>
    </ligand>
</feature>
<feature type="binding site" evidence="6">
    <location>
        <position position="122"/>
    </location>
    <ligand>
        <name>Mg(2+)</name>
        <dbReference type="ChEBI" id="CHEBI:18420"/>
    </ligand>
</feature>
<dbReference type="InterPro" id="IPR015813">
    <property type="entry name" value="Pyrv/PenolPyrv_kinase-like_dom"/>
</dbReference>
<evidence type="ECO:0000256" key="4">
    <source>
        <dbReference type="ARBA" id="ARBA00022842"/>
    </source>
</evidence>
<evidence type="ECO:0000256" key="1">
    <source>
        <dbReference type="ARBA" id="ARBA00001946"/>
    </source>
</evidence>
<evidence type="ECO:0000256" key="6">
    <source>
        <dbReference type="PIRSR" id="PIRSR015582-2"/>
    </source>
</evidence>
<dbReference type="PANTHER" id="PTHR32308">
    <property type="entry name" value="LYASE BETA SUBUNIT, PUTATIVE (AFU_ORTHOLOGUE AFUA_4G13030)-RELATED"/>
    <property type="match status" value="1"/>
</dbReference>
<dbReference type="InterPro" id="IPR011206">
    <property type="entry name" value="Citrate_lyase_beta/mcl1/mcl2"/>
</dbReference>
<dbReference type="AlphaFoldDB" id="A0A6I4IWQ0"/>
<evidence type="ECO:0000256" key="5">
    <source>
        <dbReference type="PIRSR" id="PIRSR015582-1"/>
    </source>
</evidence>
<evidence type="ECO:0000256" key="2">
    <source>
        <dbReference type="ARBA" id="ARBA00005568"/>
    </source>
</evidence>
<dbReference type="Pfam" id="PF03328">
    <property type="entry name" value="HpcH_HpaI"/>
    <property type="match status" value="1"/>
</dbReference>
<comment type="similarity">
    <text evidence="2">Belongs to the HpcH/HpaI aldolase family.</text>
</comment>